<proteinExistence type="predicted"/>
<dbReference type="GO" id="GO:0003677">
    <property type="term" value="F:DNA binding"/>
    <property type="evidence" value="ECO:0007669"/>
    <property type="project" value="InterPro"/>
</dbReference>
<dbReference type="Proteomes" id="UP000242258">
    <property type="component" value="Unassembled WGS sequence"/>
</dbReference>
<dbReference type="RefSeq" id="WP_070048382.1">
    <property type="nucleotide sequence ID" value="NZ_CBCSDO010000013.1"/>
</dbReference>
<evidence type="ECO:0000313" key="2">
    <source>
        <dbReference type="EMBL" id="OEY68816.1"/>
    </source>
</evidence>
<protein>
    <submittedName>
        <fullName evidence="2">Transcriptional regulator</fullName>
    </submittedName>
</protein>
<evidence type="ECO:0000259" key="1">
    <source>
        <dbReference type="PROSITE" id="PS50943"/>
    </source>
</evidence>
<comment type="caution">
    <text evidence="2">The sequence shown here is derived from an EMBL/GenBank/DDBJ whole genome shotgun (WGS) entry which is preliminary data.</text>
</comment>
<reference evidence="3" key="1">
    <citation type="submission" date="2016-09" db="EMBL/GenBank/DDBJ databases">
        <authorList>
            <person name="Wan X."/>
            <person name="Hou S."/>
        </authorList>
    </citation>
    <scope>NUCLEOTIDE SEQUENCE [LARGE SCALE GENOMIC DNA]</scope>
    <source>
        <strain evidence="3">KH87</strain>
    </source>
</reference>
<dbReference type="SUPFAM" id="SSF47413">
    <property type="entry name" value="lambda repressor-like DNA-binding domains"/>
    <property type="match status" value="1"/>
</dbReference>
<sequence length="105" mass="11943">MLSAHPLPTRLKQAREAKGFTQTELGLRIGLDISVASSRMNHYEKGRHLPDYTMLQKMADELGVPVAYFYCDSDEMADLLMSFHNLTPEQKKQVIDFVNKQKISG</sequence>
<dbReference type="PROSITE" id="PS50943">
    <property type="entry name" value="HTH_CROC1"/>
    <property type="match status" value="1"/>
</dbReference>
<dbReference type="STRING" id="1628148.BI198_03990"/>
<organism evidence="2 3">
    <name type="scientific">Rheinheimera salexigens</name>
    <dbReference type="NCBI Taxonomy" id="1628148"/>
    <lineage>
        <taxon>Bacteria</taxon>
        <taxon>Pseudomonadati</taxon>
        <taxon>Pseudomonadota</taxon>
        <taxon>Gammaproteobacteria</taxon>
        <taxon>Chromatiales</taxon>
        <taxon>Chromatiaceae</taxon>
        <taxon>Rheinheimera</taxon>
    </lineage>
</organism>
<feature type="domain" description="HTH cro/C1-type" evidence="1">
    <location>
        <begin position="11"/>
        <end position="69"/>
    </location>
</feature>
<gene>
    <name evidence="2" type="ORF">BI198_03990</name>
</gene>
<dbReference type="AlphaFoldDB" id="A0A1E7Q3W6"/>
<dbReference type="Gene3D" id="1.10.260.40">
    <property type="entry name" value="lambda repressor-like DNA-binding domains"/>
    <property type="match status" value="1"/>
</dbReference>
<dbReference type="Pfam" id="PF01381">
    <property type="entry name" value="HTH_3"/>
    <property type="match status" value="1"/>
</dbReference>
<dbReference type="InterPro" id="IPR001387">
    <property type="entry name" value="Cro/C1-type_HTH"/>
</dbReference>
<dbReference type="EMBL" id="MKEK01000001">
    <property type="protein sequence ID" value="OEY68816.1"/>
    <property type="molecule type" value="Genomic_DNA"/>
</dbReference>
<dbReference type="InterPro" id="IPR010982">
    <property type="entry name" value="Lambda_DNA-bd_dom_sf"/>
</dbReference>
<dbReference type="CDD" id="cd00093">
    <property type="entry name" value="HTH_XRE"/>
    <property type="match status" value="1"/>
</dbReference>
<accession>A0A1E7Q3W6</accession>
<keyword evidence="3" id="KW-1185">Reference proteome</keyword>
<name>A0A1E7Q3W6_9GAMM</name>
<dbReference type="SMART" id="SM00530">
    <property type="entry name" value="HTH_XRE"/>
    <property type="match status" value="1"/>
</dbReference>
<dbReference type="OrthoDB" id="6006530at2"/>
<evidence type="ECO:0000313" key="3">
    <source>
        <dbReference type="Proteomes" id="UP000242258"/>
    </source>
</evidence>